<name>A0A158QWH1_NIPBR</name>
<dbReference type="WBParaSite" id="NBR_0000019301-mRNA-1">
    <property type="protein sequence ID" value="NBR_0000019301-mRNA-1"/>
    <property type="gene ID" value="NBR_0000019301"/>
</dbReference>
<organism evidence="4">
    <name type="scientific">Nippostrongylus brasiliensis</name>
    <name type="common">Rat hookworm</name>
    <dbReference type="NCBI Taxonomy" id="27835"/>
    <lineage>
        <taxon>Eukaryota</taxon>
        <taxon>Metazoa</taxon>
        <taxon>Ecdysozoa</taxon>
        <taxon>Nematoda</taxon>
        <taxon>Chromadorea</taxon>
        <taxon>Rhabditida</taxon>
        <taxon>Rhabditina</taxon>
        <taxon>Rhabditomorpha</taxon>
        <taxon>Strongyloidea</taxon>
        <taxon>Heligmosomidae</taxon>
        <taxon>Nippostrongylus</taxon>
    </lineage>
</organism>
<evidence type="ECO:0000313" key="4">
    <source>
        <dbReference type="WBParaSite" id="NBR_0000019301-mRNA-1"/>
    </source>
</evidence>
<dbReference type="Proteomes" id="UP000271162">
    <property type="component" value="Unassembled WGS sequence"/>
</dbReference>
<dbReference type="Gene3D" id="3.80.10.10">
    <property type="entry name" value="Ribonuclease Inhibitor"/>
    <property type="match status" value="1"/>
</dbReference>
<dbReference type="SUPFAM" id="SSF52047">
    <property type="entry name" value="RNI-like"/>
    <property type="match status" value="1"/>
</dbReference>
<gene>
    <name evidence="2" type="ORF">NBR_LOCUS194</name>
</gene>
<dbReference type="EMBL" id="UYSL01000056">
    <property type="protein sequence ID" value="VDL62527.1"/>
    <property type="molecule type" value="Genomic_DNA"/>
</dbReference>
<evidence type="ECO:0000256" key="1">
    <source>
        <dbReference type="SAM" id="MobiDB-lite"/>
    </source>
</evidence>
<reference evidence="2 3" key="2">
    <citation type="submission" date="2018-11" db="EMBL/GenBank/DDBJ databases">
        <authorList>
            <consortium name="Pathogen Informatics"/>
        </authorList>
    </citation>
    <scope>NUCLEOTIDE SEQUENCE [LARGE SCALE GENOMIC DNA]</scope>
</reference>
<dbReference type="AlphaFoldDB" id="A0A158QWH1"/>
<proteinExistence type="predicted"/>
<accession>A0A158QWH1</accession>
<dbReference type="OMA" id="WFDHAED"/>
<sequence>MGAPLRFGRLAMEHSRSPSKPWRRWGAGGSAPSSLAHAASFRPDDHDELSAKPAILEKPSQLACAKAISDVYNNDLLMRHIVSFVTDFNDRIHVEMSSARLRHISRTAKWRFKSGGDSLTLSFRTLNSYVTVELGDVWFVLPCTTMDNRRQGSRQLTTQPRKLMNTLYGMAGRFALGIKRVAFGGVEMWSSSAVQNHQLIVTVDLLRFINDRLRNVASISFSNCGFDEHAVEYLSSEQCSFPIRLQELSLSGVWFDSDTFVSKFVSTVTPSLSSLLLEDFKAAQLGFAVLQQLQEKTVLTDLLIRVTPYSFQGMTVPAIRNFFSTASAVTRELRIHVRCSRRSRAGALLFAIRNLPAFDSISELQFLIQPGSQQEAEDAAYLLDNLGKFPRLQKLKCGGWRNYDLTSALCNGLAACFALQDLSLSNIDESSQNETAMLLSFIPSHLLSLEFKSLAVTDLDFVDLSTSTSNLRRLEVLYCSIPINTMVLRHLLNRSTYPKLRKMTVVMNTGTPRQYNDMLSQHFASVHCSTHYSNQRWCYIEADRRHIRVKLVLINQFLINHQSVLFNSSKVDEGFPRLQLEPDLEESDEDLDQAGNVVGYPESYSDSELSIRRRAFGSSFLKTIRF</sequence>
<evidence type="ECO:0000313" key="2">
    <source>
        <dbReference type="EMBL" id="VDL62527.1"/>
    </source>
</evidence>
<reference evidence="4" key="1">
    <citation type="submission" date="2016-04" db="UniProtKB">
        <authorList>
            <consortium name="WormBaseParasite"/>
        </authorList>
    </citation>
    <scope>IDENTIFICATION</scope>
</reference>
<protein>
    <submittedName>
        <fullName evidence="4">F-box domain-containing protein</fullName>
    </submittedName>
</protein>
<feature type="region of interest" description="Disordered" evidence="1">
    <location>
        <begin position="16"/>
        <end position="38"/>
    </location>
</feature>
<dbReference type="InterPro" id="IPR032675">
    <property type="entry name" value="LRR_dom_sf"/>
</dbReference>
<evidence type="ECO:0000313" key="3">
    <source>
        <dbReference type="Proteomes" id="UP000271162"/>
    </source>
</evidence>
<keyword evidence="3" id="KW-1185">Reference proteome</keyword>